<evidence type="ECO:0000256" key="5">
    <source>
        <dbReference type="ARBA" id="ARBA00022553"/>
    </source>
</evidence>
<dbReference type="GO" id="GO:0005886">
    <property type="term" value="C:plasma membrane"/>
    <property type="evidence" value="ECO:0007669"/>
    <property type="project" value="UniProtKB-SubCell"/>
</dbReference>
<dbReference type="Gene3D" id="3.30.565.10">
    <property type="entry name" value="Histidine kinase-like ATPase, C-terminal domain"/>
    <property type="match status" value="1"/>
</dbReference>
<dbReference type="InterPro" id="IPR004358">
    <property type="entry name" value="Sig_transdc_His_kin-like_C"/>
</dbReference>
<dbReference type="Pfam" id="PF13426">
    <property type="entry name" value="PAS_9"/>
    <property type="match status" value="1"/>
</dbReference>
<dbReference type="SUPFAM" id="SSF55785">
    <property type="entry name" value="PYP-like sensor domain (PAS domain)"/>
    <property type="match status" value="1"/>
</dbReference>
<dbReference type="CDD" id="cd00082">
    <property type="entry name" value="HisKA"/>
    <property type="match status" value="1"/>
</dbReference>
<dbReference type="Pfam" id="PF00072">
    <property type="entry name" value="Response_reg"/>
    <property type="match status" value="1"/>
</dbReference>
<feature type="domain" description="PAS" evidence="19">
    <location>
        <begin position="341"/>
        <end position="384"/>
    </location>
</feature>
<evidence type="ECO:0000256" key="13">
    <source>
        <dbReference type="ARBA" id="ARBA00023136"/>
    </source>
</evidence>
<dbReference type="SMART" id="SM00448">
    <property type="entry name" value="REC"/>
    <property type="match status" value="1"/>
</dbReference>
<dbReference type="Pfam" id="PF02518">
    <property type="entry name" value="HATPase_c"/>
    <property type="match status" value="1"/>
</dbReference>
<dbReference type="FunFam" id="3.30.565.10:FF:000023">
    <property type="entry name" value="PAS domain-containing sensor histidine kinase"/>
    <property type="match status" value="1"/>
</dbReference>
<proteinExistence type="predicted"/>
<evidence type="ECO:0000259" key="17">
    <source>
        <dbReference type="PROSITE" id="PS50109"/>
    </source>
</evidence>
<evidence type="ECO:0000256" key="7">
    <source>
        <dbReference type="ARBA" id="ARBA00022692"/>
    </source>
</evidence>
<dbReference type="EC" id="2.7.13.3" evidence="3"/>
<keyword evidence="15" id="KW-0175">Coiled coil</keyword>
<evidence type="ECO:0000256" key="16">
    <source>
        <dbReference type="SAM" id="Phobius"/>
    </source>
</evidence>
<dbReference type="PROSITE" id="PS50110">
    <property type="entry name" value="RESPONSE_REGULATORY"/>
    <property type="match status" value="1"/>
</dbReference>
<dbReference type="CDD" id="cd00130">
    <property type="entry name" value="PAS"/>
    <property type="match status" value="1"/>
</dbReference>
<evidence type="ECO:0000256" key="4">
    <source>
        <dbReference type="ARBA" id="ARBA00022475"/>
    </source>
</evidence>
<protein>
    <recommendedName>
        <fullName evidence="3">histidine kinase</fullName>
        <ecNumber evidence="3">2.7.13.3</ecNumber>
    </recommendedName>
</protein>
<evidence type="ECO:0000256" key="15">
    <source>
        <dbReference type="SAM" id="Coils"/>
    </source>
</evidence>
<dbReference type="Gene3D" id="1.10.287.130">
    <property type="match status" value="1"/>
</dbReference>
<accession>A0A4Q7VIR2</accession>
<dbReference type="GO" id="GO:0009927">
    <property type="term" value="F:histidine phosphotransfer kinase activity"/>
    <property type="evidence" value="ECO:0007669"/>
    <property type="project" value="TreeGrafter"/>
</dbReference>
<feature type="domain" description="Histidine kinase" evidence="17">
    <location>
        <begin position="509"/>
        <end position="727"/>
    </location>
</feature>
<keyword evidence="21" id="KW-1185">Reference proteome</keyword>
<dbReference type="SMART" id="SM00387">
    <property type="entry name" value="HATPase_c"/>
    <property type="match status" value="1"/>
</dbReference>
<evidence type="ECO:0000256" key="12">
    <source>
        <dbReference type="ARBA" id="ARBA00023012"/>
    </source>
</evidence>
<dbReference type="Gene3D" id="3.40.50.2300">
    <property type="match status" value="1"/>
</dbReference>
<dbReference type="CDD" id="cd16922">
    <property type="entry name" value="HATPase_EvgS-ArcB-TorS-like"/>
    <property type="match status" value="1"/>
</dbReference>
<evidence type="ECO:0000313" key="20">
    <source>
        <dbReference type="EMBL" id="RZT96050.1"/>
    </source>
</evidence>
<keyword evidence="11 16" id="KW-1133">Transmembrane helix</keyword>
<comment type="subcellular location">
    <subcellularLocation>
        <location evidence="2">Cell membrane</location>
        <topology evidence="2">Multi-pass membrane protein</topology>
    </subcellularLocation>
</comment>
<reference evidence="20 21" key="1">
    <citation type="submission" date="2019-02" db="EMBL/GenBank/DDBJ databases">
        <title>Genomic Encyclopedia of Type Strains, Phase IV (KMG-IV): sequencing the most valuable type-strain genomes for metagenomic binning, comparative biology and taxonomic classification.</title>
        <authorList>
            <person name="Goeker M."/>
        </authorList>
    </citation>
    <scope>NUCLEOTIDE SEQUENCE [LARGE SCALE GENOMIC DNA]</scope>
    <source>
        <strain evidence="20 21">DSM 28825</strain>
    </source>
</reference>
<dbReference type="RefSeq" id="WP_130305964.1">
    <property type="nucleotide sequence ID" value="NZ_SHKN01000001.1"/>
</dbReference>
<dbReference type="CDD" id="cd17546">
    <property type="entry name" value="REC_hyHK_CKI1_RcsC-like"/>
    <property type="match status" value="1"/>
</dbReference>
<organism evidence="20 21">
    <name type="scientific">Ancylomarina subtilis</name>
    <dbReference type="NCBI Taxonomy" id="1639035"/>
    <lineage>
        <taxon>Bacteria</taxon>
        <taxon>Pseudomonadati</taxon>
        <taxon>Bacteroidota</taxon>
        <taxon>Bacteroidia</taxon>
        <taxon>Marinilabiliales</taxon>
        <taxon>Marinifilaceae</taxon>
        <taxon>Ancylomarina</taxon>
    </lineage>
</organism>
<sequence length="867" mass="99028">MNTRKFKMNKLISLNRYFFIPIALILFFLTFYMIYGDIKSNTINDFNKEQLILAETASQGITYFFDDYQSELDFLAKFQEVIDFSDETKTLMANYYETHKSVVTAITRIDTTGVILYTYPYNQSAIGRDISYQNHVKQVLDNQKPVLSDVFMAAQGFLAIALHVPVFKNKIFVGSLAVLIPIDGLGKLYLGKIKNRKNGHAWLLSEKGIEIYCPISGHTGESILETTEHDDSTPKVLEKIKNENRGTGKISHQDRDDKTNASDLYYAFYRIPLGNTYWTILISYQEKDVYVALSRLRNRLIFVFSLLFIALSFYFYSLTKVRNLLREEAKRKEAEKTLHKSEEKFRKIFDDHAAVKFLVDPKTHNIVDANKSAANYYGWSCEDLKKMKVGQLDVLSSQEIKKNIESVLFENNNQFESKHQLKDGSIRDVEILCSKIRIDNNDVLHSIIHDVTNRKSAEASLQEKTDKIESQNIKYQQINEELNERNQELIIAKEKAEESDHLKTAFLHNISHEIRTPMNAIVGFSGLLNDPDLPPEESQYFTDLIIQSSEQLLSIITDIISIASIEAGQEKVQETEININLICKLINEQFFTNDTNPDVSFCLQTPLADEQALVVTDSTKLTQILTNLVGNALKFTQKGFVNFGYTLKDNFLEFYIEDSGIGIPAEMHAEIFKRFRQVESTSARTYGGSGLGLAISKAYVEMLGGHIWLKSEVDKGSVFYFTLPYKTVNSKAIPKLPLNEVKSEFTKPKTVLIAEDEDSNFVLLEKFFLDMKVNIIRAINGVEAVAICKSNPQVDLILMDIKMPEMDGYEATERIKEFRPNLSIIAQTAYSTEADRNKAFACGCSDFISKPFDRELFRSKINEQLLQ</sequence>
<comment type="caution">
    <text evidence="20">The sequence shown here is derived from an EMBL/GenBank/DDBJ whole genome shotgun (WGS) entry which is preliminary data.</text>
</comment>
<dbReference type="PRINTS" id="PR00344">
    <property type="entry name" value="BCTRLSENSOR"/>
</dbReference>
<feature type="transmembrane region" description="Helical" evidence="16">
    <location>
        <begin position="300"/>
        <end position="318"/>
    </location>
</feature>
<dbReference type="InterPro" id="IPR033479">
    <property type="entry name" value="dCache_1"/>
</dbReference>
<dbReference type="SUPFAM" id="SSF47384">
    <property type="entry name" value="Homodimeric domain of signal transducing histidine kinase"/>
    <property type="match status" value="1"/>
</dbReference>
<dbReference type="OrthoDB" id="9796457at2"/>
<evidence type="ECO:0000256" key="3">
    <source>
        <dbReference type="ARBA" id="ARBA00012438"/>
    </source>
</evidence>
<feature type="modified residue" description="4-aspartylphosphate" evidence="14">
    <location>
        <position position="800"/>
    </location>
</feature>
<dbReference type="NCBIfam" id="TIGR00229">
    <property type="entry name" value="sensory_box"/>
    <property type="match status" value="1"/>
</dbReference>
<evidence type="ECO:0000256" key="9">
    <source>
        <dbReference type="ARBA" id="ARBA00022777"/>
    </source>
</evidence>
<feature type="coiled-coil region" evidence="15">
    <location>
        <begin position="454"/>
        <end position="499"/>
    </location>
</feature>
<gene>
    <name evidence="20" type="ORF">EV201_0682</name>
</gene>
<evidence type="ECO:0000256" key="10">
    <source>
        <dbReference type="ARBA" id="ARBA00022840"/>
    </source>
</evidence>
<dbReference type="PANTHER" id="PTHR43047">
    <property type="entry name" value="TWO-COMPONENT HISTIDINE PROTEIN KINASE"/>
    <property type="match status" value="1"/>
</dbReference>
<evidence type="ECO:0000256" key="11">
    <source>
        <dbReference type="ARBA" id="ARBA00022989"/>
    </source>
</evidence>
<dbReference type="InterPro" id="IPR011006">
    <property type="entry name" value="CheY-like_superfamily"/>
</dbReference>
<evidence type="ECO:0000256" key="1">
    <source>
        <dbReference type="ARBA" id="ARBA00000085"/>
    </source>
</evidence>
<evidence type="ECO:0000256" key="8">
    <source>
        <dbReference type="ARBA" id="ARBA00022741"/>
    </source>
</evidence>
<keyword evidence="6" id="KW-0808">Transferase</keyword>
<dbReference type="InterPro" id="IPR000014">
    <property type="entry name" value="PAS"/>
</dbReference>
<comment type="catalytic activity">
    <reaction evidence="1">
        <text>ATP + protein L-histidine = ADP + protein N-phospho-L-histidine.</text>
        <dbReference type="EC" id="2.7.13.3"/>
    </reaction>
</comment>
<evidence type="ECO:0000256" key="6">
    <source>
        <dbReference type="ARBA" id="ARBA00022679"/>
    </source>
</evidence>
<dbReference type="PROSITE" id="PS50109">
    <property type="entry name" value="HIS_KIN"/>
    <property type="match status" value="1"/>
</dbReference>
<feature type="transmembrane region" description="Helical" evidence="16">
    <location>
        <begin position="171"/>
        <end position="190"/>
    </location>
</feature>
<feature type="domain" description="Response regulatory" evidence="18">
    <location>
        <begin position="750"/>
        <end position="865"/>
    </location>
</feature>
<evidence type="ECO:0000259" key="18">
    <source>
        <dbReference type="PROSITE" id="PS50110"/>
    </source>
</evidence>
<evidence type="ECO:0000313" key="21">
    <source>
        <dbReference type="Proteomes" id="UP000293562"/>
    </source>
</evidence>
<evidence type="ECO:0000256" key="14">
    <source>
        <dbReference type="PROSITE-ProRule" id="PRU00169"/>
    </source>
</evidence>
<dbReference type="InterPro" id="IPR036890">
    <property type="entry name" value="HATPase_C_sf"/>
</dbReference>
<keyword evidence="5 14" id="KW-0597">Phosphoprotein</keyword>
<keyword evidence="13 16" id="KW-0472">Membrane</keyword>
<evidence type="ECO:0000259" key="19">
    <source>
        <dbReference type="PROSITE" id="PS50112"/>
    </source>
</evidence>
<dbReference type="GO" id="GO:0005524">
    <property type="term" value="F:ATP binding"/>
    <property type="evidence" value="ECO:0007669"/>
    <property type="project" value="UniProtKB-KW"/>
</dbReference>
<keyword evidence="12" id="KW-0902">Two-component regulatory system</keyword>
<keyword evidence="4" id="KW-1003">Cell membrane</keyword>
<keyword evidence="8" id="KW-0547">Nucleotide-binding</keyword>
<dbReference type="InterPro" id="IPR003594">
    <property type="entry name" value="HATPase_dom"/>
</dbReference>
<dbReference type="Gene3D" id="3.30.450.20">
    <property type="entry name" value="PAS domain"/>
    <property type="match status" value="2"/>
</dbReference>
<keyword evidence="9" id="KW-0418">Kinase</keyword>
<dbReference type="InterPro" id="IPR005467">
    <property type="entry name" value="His_kinase_dom"/>
</dbReference>
<dbReference type="InterPro" id="IPR003661">
    <property type="entry name" value="HisK_dim/P_dom"/>
</dbReference>
<dbReference type="PROSITE" id="PS50112">
    <property type="entry name" value="PAS"/>
    <property type="match status" value="1"/>
</dbReference>
<name>A0A4Q7VIR2_9BACT</name>
<dbReference type="InterPro" id="IPR036097">
    <property type="entry name" value="HisK_dim/P_sf"/>
</dbReference>
<dbReference type="PANTHER" id="PTHR43047:SF72">
    <property type="entry name" value="OSMOSENSING HISTIDINE PROTEIN KINASE SLN1"/>
    <property type="match status" value="1"/>
</dbReference>
<keyword evidence="7 16" id="KW-0812">Transmembrane</keyword>
<dbReference type="SMART" id="SM00388">
    <property type="entry name" value="HisKA"/>
    <property type="match status" value="1"/>
</dbReference>
<dbReference type="EMBL" id="SHKN01000001">
    <property type="protein sequence ID" value="RZT96050.1"/>
    <property type="molecule type" value="Genomic_DNA"/>
</dbReference>
<dbReference type="Pfam" id="PF00512">
    <property type="entry name" value="HisKA"/>
    <property type="match status" value="1"/>
</dbReference>
<dbReference type="Pfam" id="PF02743">
    <property type="entry name" value="dCache_1"/>
    <property type="match status" value="1"/>
</dbReference>
<dbReference type="SUPFAM" id="SSF52172">
    <property type="entry name" value="CheY-like"/>
    <property type="match status" value="1"/>
</dbReference>
<evidence type="ECO:0000256" key="2">
    <source>
        <dbReference type="ARBA" id="ARBA00004651"/>
    </source>
</evidence>
<dbReference type="SUPFAM" id="SSF55874">
    <property type="entry name" value="ATPase domain of HSP90 chaperone/DNA topoisomerase II/histidine kinase"/>
    <property type="match status" value="1"/>
</dbReference>
<dbReference type="Proteomes" id="UP000293562">
    <property type="component" value="Unassembled WGS sequence"/>
</dbReference>
<dbReference type="AlphaFoldDB" id="A0A4Q7VIR2"/>
<keyword evidence="10" id="KW-0067">ATP-binding</keyword>
<dbReference type="InterPro" id="IPR035965">
    <property type="entry name" value="PAS-like_dom_sf"/>
</dbReference>
<dbReference type="GO" id="GO:0000155">
    <property type="term" value="F:phosphorelay sensor kinase activity"/>
    <property type="evidence" value="ECO:0007669"/>
    <property type="project" value="InterPro"/>
</dbReference>
<feature type="transmembrane region" description="Helical" evidence="16">
    <location>
        <begin position="17"/>
        <end position="35"/>
    </location>
</feature>
<dbReference type="InterPro" id="IPR001789">
    <property type="entry name" value="Sig_transdc_resp-reg_receiver"/>
</dbReference>